<dbReference type="AlphaFoldDB" id="A0A2G1MKP0"/>
<dbReference type="Pfam" id="PF06983">
    <property type="entry name" value="3-dmu-9_3-mt"/>
    <property type="match status" value="1"/>
</dbReference>
<dbReference type="InterPro" id="IPR029068">
    <property type="entry name" value="Glyas_Bleomycin-R_OHBP_Dase"/>
</dbReference>
<dbReference type="Proteomes" id="UP000221860">
    <property type="component" value="Unassembled WGS sequence"/>
</dbReference>
<dbReference type="PIRSF" id="PIRSF021700">
    <property type="entry name" value="3_dmu_93_MTrfase"/>
    <property type="match status" value="1"/>
</dbReference>
<comment type="caution">
    <text evidence="2">The sequence shown here is derived from an EMBL/GenBank/DDBJ whole genome shotgun (WGS) entry which is preliminary data.</text>
</comment>
<feature type="domain" description="PhnB-like" evidence="1">
    <location>
        <begin position="8"/>
        <end position="113"/>
    </location>
</feature>
<keyword evidence="3" id="KW-1185">Reference proteome</keyword>
<organism evidence="2 3">
    <name type="scientific">Limimaricola cinnabarinus</name>
    <dbReference type="NCBI Taxonomy" id="1125964"/>
    <lineage>
        <taxon>Bacteria</taxon>
        <taxon>Pseudomonadati</taxon>
        <taxon>Pseudomonadota</taxon>
        <taxon>Alphaproteobacteria</taxon>
        <taxon>Rhodobacterales</taxon>
        <taxon>Paracoccaceae</taxon>
        <taxon>Limimaricola</taxon>
    </lineage>
</organism>
<dbReference type="OrthoDB" id="9806473at2"/>
<evidence type="ECO:0000313" key="2">
    <source>
        <dbReference type="EMBL" id="PHP29319.1"/>
    </source>
</evidence>
<dbReference type="PANTHER" id="PTHR33990">
    <property type="entry name" value="PROTEIN YJDN-RELATED"/>
    <property type="match status" value="1"/>
</dbReference>
<dbReference type="SUPFAM" id="SSF54593">
    <property type="entry name" value="Glyoxalase/Bleomycin resistance protein/Dihydroxybiphenyl dioxygenase"/>
    <property type="match status" value="1"/>
</dbReference>
<protein>
    <recommendedName>
        <fullName evidence="1">PhnB-like domain-containing protein</fullName>
    </recommendedName>
</protein>
<dbReference type="EMBL" id="NQWH01000003">
    <property type="protein sequence ID" value="PHP29319.1"/>
    <property type="molecule type" value="Genomic_DNA"/>
</dbReference>
<reference evidence="2 3" key="1">
    <citation type="submission" date="2017-08" db="EMBL/GenBank/DDBJ databases">
        <title>Draft Genome Sequence of Loktanella cinnabarina Strain XM1, Isolated from Coastal Surface Water.</title>
        <authorList>
            <person name="Ma R."/>
            <person name="Wang J."/>
            <person name="Wang Q."/>
            <person name="Ma Z."/>
            <person name="Li J."/>
            <person name="Chen L."/>
        </authorList>
    </citation>
    <scope>NUCLEOTIDE SEQUENCE [LARGE SCALE GENOMIC DNA]</scope>
    <source>
        <strain evidence="2 3">XM1</strain>
    </source>
</reference>
<dbReference type="PANTHER" id="PTHR33990:SF2">
    <property type="entry name" value="PHNB-LIKE DOMAIN-CONTAINING PROTEIN"/>
    <property type="match status" value="1"/>
</dbReference>
<name>A0A2G1MKP0_9RHOB</name>
<dbReference type="RefSeq" id="WP_099273778.1">
    <property type="nucleotide sequence ID" value="NZ_KZ304951.1"/>
</dbReference>
<dbReference type="InterPro" id="IPR028973">
    <property type="entry name" value="PhnB-like"/>
</dbReference>
<evidence type="ECO:0000313" key="3">
    <source>
        <dbReference type="Proteomes" id="UP000221860"/>
    </source>
</evidence>
<dbReference type="Gene3D" id="3.10.180.10">
    <property type="entry name" value="2,3-Dihydroxybiphenyl 1,2-Dioxygenase, domain 1"/>
    <property type="match status" value="1"/>
</dbReference>
<gene>
    <name evidence="2" type="ORF">CJ301_02305</name>
</gene>
<sequence length="171" mass="18341">MHGNTQRICLWFYTQGEEAARFYVSLLPDSRIDRVMRSEADPHASVVEFTLGGIGYVALNAGPHLRLTEAVPISILARGQAEIDRLWAALLAEGGEGGRCGWLRDRFGLSWQILPQALPQLLSQADRDAAGRVAQALMEMGKVEVAGLEAAFAGETARPGSASDDTAPPGP</sequence>
<accession>A0A2G1MKP0</accession>
<proteinExistence type="predicted"/>
<dbReference type="CDD" id="cd06588">
    <property type="entry name" value="PhnB_like"/>
    <property type="match status" value="1"/>
</dbReference>
<dbReference type="InterPro" id="IPR009725">
    <property type="entry name" value="3_dmu_93_MTrfase"/>
</dbReference>
<evidence type="ECO:0000259" key="1">
    <source>
        <dbReference type="Pfam" id="PF06983"/>
    </source>
</evidence>